<accession>A0ABT5VDI7</accession>
<dbReference type="Proteomes" id="UP001148125">
    <property type="component" value="Unassembled WGS sequence"/>
</dbReference>
<sequence length="112" mass="12299">MKFKPGAIITTFLPSVIMIVLSVLSFSAVHANFKGLFILSLILIFPILYALQGVACAFGKSSLLVSLLVTTLTFVLILIIYLNSSALIYILIYNISGFISYGIVKFFRSNIN</sequence>
<evidence type="ECO:0000256" key="1">
    <source>
        <dbReference type="SAM" id="Phobius"/>
    </source>
</evidence>
<keyword evidence="1" id="KW-0472">Membrane</keyword>
<name>A0ABT5VDI7_9BACI</name>
<proteinExistence type="predicted"/>
<evidence type="ECO:0000313" key="3">
    <source>
        <dbReference type="Proteomes" id="UP001148125"/>
    </source>
</evidence>
<feature type="transmembrane region" description="Helical" evidence="1">
    <location>
        <begin position="7"/>
        <end position="29"/>
    </location>
</feature>
<feature type="transmembrane region" description="Helical" evidence="1">
    <location>
        <begin position="88"/>
        <end position="107"/>
    </location>
</feature>
<reference evidence="2" key="1">
    <citation type="submission" date="2024-05" db="EMBL/GenBank/DDBJ databases">
        <title>Alkalihalobacillus sp. strain MEB203 novel alkaliphilic bacterium from Lonar Lake, India.</title>
        <authorList>
            <person name="Joshi A."/>
            <person name="Thite S."/>
            <person name="Mengade P."/>
        </authorList>
    </citation>
    <scope>NUCLEOTIDE SEQUENCE</scope>
    <source>
        <strain evidence="2">MEB 203</strain>
    </source>
</reference>
<gene>
    <name evidence="2" type="ORF">N7Z68_09005</name>
</gene>
<feature type="transmembrane region" description="Helical" evidence="1">
    <location>
        <begin position="63"/>
        <end position="82"/>
    </location>
</feature>
<keyword evidence="3" id="KW-1185">Reference proteome</keyword>
<dbReference type="RefSeq" id="WP_275118146.1">
    <property type="nucleotide sequence ID" value="NZ_JAOTPO010000005.1"/>
</dbReference>
<protein>
    <recommendedName>
        <fullName evidence="4">DUF2651 domain-containing protein</fullName>
    </recommendedName>
</protein>
<evidence type="ECO:0000313" key="2">
    <source>
        <dbReference type="EMBL" id="MDE5413524.1"/>
    </source>
</evidence>
<keyword evidence="1" id="KW-1133">Transmembrane helix</keyword>
<comment type="caution">
    <text evidence="2">The sequence shown here is derived from an EMBL/GenBank/DDBJ whole genome shotgun (WGS) entry which is preliminary data.</text>
</comment>
<keyword evidence="1" id="KW-0812">Transmembrane</keyword>
<feature type="transmembrane region" description="Helical" evidence="1">
    <location>
        <begin position="35"/>
        <end position="51"/>
    </location>
</feature>
<organism evidence="2 3">
    <name type="scientific">Alkalihalobacterium chitinilyticum</name>
    <dbReference type="NCBI Taxonomy" id="2980103"/>
    <lineage>
        <taxon>Bacteria</taxon>
        <taxon>Bacillati</taxon>
        <taxon>Bacillota</taxon>
        <taxon>Bacilli</taxon>
        <taxon>Bacillales</taxon>
        <taxon>Bacillaceae</taxon>
        <taxon>Alkalihalobacterium</taxon>
    </lineage>
</organism>
<evidence type="ECO:0008006" key="4">
    <source>
        <dbReference type="Google" id="ProtNLM"/>
    </source>
</evidence>
<dbReference type="EMBL" id="JAOTPO010000005">
    <property type="protein sequence ID" value="MDE5413524.1"/>
    <property type="molecule type" value="Genomic_DNA"/>
</dbReference>